<proteinExistence type="predicted"/>
<comment type="caution">
    <text evidence="1">The sequence shown here is derived from an EMBL/GenBank/DDBJ whole genome shotgun (WGS) entry which is preliminary data.</text>
</comment>
<dbReference type="EMBL" id="BROD01000001">
    <property type="protein sequence ID" value="GKX65369.1"/>
    <property type="molecule type" value="Genomic_DNA"/>
</dbReference>
<evidence type="ECO:0000313" key="1">
    <source>
        <dbReference type="EMBL" id="GKX65369.1"/>
    </source>
</evidence>
<accession>A0ACB5R851</accession>
<reference evidence="1" key="1">
    <citation type="journal article" date="2025" name="Int. J. Syst. Evol. Microbiol.">
        <title>Inconstantimicrobium mannanitabidum sp. nov., a novel member of the family Clostridiaceae isolated from anoxic soil under the treatment of reductive soil disinfestation.</title>
        <authorList>
            <person name="Ueki A."/>
            <person name="Tonouchi A."/>
            <person name="Honma S."/>
            <person name="Kaku N."/>
            <person name="Ueki K."/>
        </authorList>
    </citation>
    <scope>NUCLEOTIDE SEQUENCE</scope>
    <source>
        <strain evidence="1">TW13</strain>
    </source>
</reference>
<dbReference type="Proteomes" id="UP001058074">
    <property type="component" value="Unassembled WGS sequence"/>
</dbReference>
<sequence length="72" mass="8020">MNLLQGVINKEYIVKNIEVEENVQRRLQALGLISGTKIKVLNNKKNGSVIFKVRGTRLAVGKKIAEGIFVLN</sequence>
<evidence type="ECO:0000313" key="2">
    <source>
        <dbReference type="Proteomes" id="UP001058074"/>
    </source>
</evidence>
<protein>
    <submittedName>
        <fullName evidence="1">Uncharacterized protein</fullName>
    </submittedName>
</protein>
<organism evidence="1 2">
    <name type="scientific">Inconstantimicrobium mannanitabidum</name>
    <dbReference type="NCBI Taxonomy" id="1604901"/>
    <lineage>
        <taxon>Bacteria</taxon>
        <taxon>Bacillati</taxon>
        <taxon>Bacillota</taxon>
        <taxon>Clostridia</taxon>
        <taxon>Eubacteriales</taxon>
        <taxon>Clostridiaceae</taxon>
        <taxon>Inconstantimicrobium</taxon>
    </lineage>
</organism>
<keyword evidence="2" id="KW-1185">Reference proteome</keyword>
<name>A0ACB5R851_9CLOT</name>
<gene>
    <name evidence="1" type="ORF">rsdtw13_06270</name>
</gene>